<evidence type="ECO:0000256" key="7">
    <source>
        <dbReference type="ARBA" id="ARBA00022801"/>
    </source>
</evidence>
<evidence type="ECO:0000259" key="16">
    <source>
        <dbReference type="PROSITE" id="PS51178"/>
    </source>
</evidence>
<evidence type="ECO:0000256" key="6">
    <source>
        <dbReference type="ARBA" id="ARBA00022679"/>
    </source>
</evidence>
<dbReference type="PROSITE" id="PS51178">
    <property type="entry name" value="PASTA"/>
    <property type="match status" value="1"/>
</dbReference>
<dbReference type="Pfam" id="PF00912">
    <property type="entry name" value="Transgly"/>
    <property type="match status" value="1"/>
</dbReference>
<dbReference type="InterPro" id="IPR036950">
    <property type="entry name" value="PBP_transglycosylase"/>
</dbReference>
<dbReference type="GO" id="GO:0008360">
    <property type="term" value="P:regulation of cell shape"/>
    <property type="evidence" value="ECO:0007669"/>
    <property type="project" value="UniProtKB-KW"/>
</dbReference>
<dbReference type="AlphaFoldDB" id="A0A6L9QAD9"/>
<feature type="domain" description="PASTA" evidence="16">
    <location>
        <begin position="717"/>
        <end position="783"/>
    </location>
</feature>
<dbReference type="FunFam" id="1.10.3810.10:FF:000001">
    <property type="entry name" value="Penicillin-binding protein 1A"/>
    <property type="match status" value="1"/>
</dbReference>
<evidence type="ECO:0000256" key="12">
    <source>
        <dbReference type="ARBA" id="ARBA00034000"/>
    </source>
</evidence>
<dbReference type="GO" id="GO:0008658">
    <property type="term" value="F:penicillin binding"/>
    <property type="evidence" value="ECO:0007669"/>
    <property type="project" value="InterPro"/>
</dbReference>
<keyword evidence="6" id="KW-0808">Transferase</keyword>
<sequence length="819" mass="87029">MPDGADGDAGDRARGGGAPVPPRRRRVLTSSTTRAEKARALRGLGALGGLAGLLVALMLLPTACTAGVGARDTARWFDSEPVDLTTTGVPQRSTILAADGSTLATFFYQNRVDVPFAKIAPVMRQAVVAIEDSRFYEHGAIDPQGTLRALASNLSSGEVTQGGSGITQQYVKNLLLTQADSDEEREAATAITAARKIRELRYAVAVEEKFGKDEILRRYLNIAYYGDGAYGVEAASRHYFSKHASELTLPEAALLAGIIRYPYAYDPIRHPGEARRRRDTVLDRMAQLGWLDPAKAAAAKSRPIQLDIDNVRSGCVSSRAPFFCDYVQREILTNQVFGKTAKDREKLLKRGGLTIRTTMDPQAQKAAQRAVDRHVPPKNSAHKAAAEAMVEPGTGEIKAMVVDRALGPDKKRGKTWINFAADASHGSSIGMQAGSTFKAFTLAAALDEGMPFGTRLMAPREFTPVGFRNCDGDRVGDPSASLRNAADGEGGKEFSLVTGTHHSVNTFFLELEKKVGLCDTVRMAERLGMKQANGKPLEEYPSFTLGFNPVSPLRLAAAYAAFAARGEYCAPIAITSIKDAAGHKLKVPGRDCERAIDEGVADAVNYVLQGVLTKGTARGMGIGRPAAGKTGTVDNFSAAWFAGYTPDLAAAVWVGDPRGGYRHPMENLCMNGTCYGAVFGATIPAPIWQQSMSGALRGSDASSFHRPPSFYFSKGSGEDRAKVPDVRGMELGEAVAKLRDAGFTTNVSTPVESNRYKKGTVAEMSPGPGSAEPGSTITLRVSKGSKKRDDGGGRPGPGGPTPPVTIPPLPGGPAQQAPA</sequence>
<comment type="catalytic activity">
    <reaction evidence="13">
        <text>[GlcNAc-(1-&gt;4)-Mur2Ac(oyl-L-Ala-gamma-D-Glu-L-Lys-D-Ala-D-Ala)](n)-di-trans,octa-cis-undecaprenyl diphosphate + beta-D-GlcNAc-(1-&gt;4)-Mur2Ac(oyl-L-Ala-gamma-D-Glu-L-Lys-D-Ala-D-Ala)-di-trans,octa-cis-undecaprenyl diphosphate = [GlcNAc-(1-&gt;4)-Mur2Ac(oyl-L-Ala-gamma-D-Glu-L-Lys-D-Ala-D-Ala)](n+1)-di-trans,octa-cis-undecaprenyl diphosphate + di-trans,octa-cis-undecaprenyl diphosphate + H(+)</text>
        <dbReference type="Rhea" id="RHEA:23708"/>
        <dbReference type="Rhea" id="RHEA-COMP:9602"/>
        <dbReference type="Rhea" id="RHEA-COMP:9603"/>
        <dbReference type="ChEBI" id="CHEBI:15378"/>
        <dbReference type="ChEBI" id="CHEBI:58405"/>
        <dbReference type="ChEBI" id="CHEBI:60033"/>
        <dbReference type="ChEBI" id="CHEBI:78435"/>
        <dbReference type="EC" id="2.4.99.28"/>
    </reaction>
</comment>
<dbReference type="CDD" id="cd06577">
    <property type="entry name" value="PASTA_pknB"/>
    <property type="match status" value="1"/>
</dbReference>
<dbReference type="PANTHER" id="PTHR32282:SF33">
    <property type="entry name" value="PEPTIDOGLYCAN GLYCOSYLTRANSFERASE"/>
    <property type="match status" value="1"/>
</dbReference>
<dbReference type="InterPro" id="IPR001264">
    <property type="entry name" value="Glyco_trans_51"/>
</dbReference>
<dbReference type="Pfam" id="PF03793">
    <property type="entry name" value="PASTA"/>
    <property type="match status" value="1"/>
</dbReference>
<dbReference type="GO" id="GO:0030288">
    <property type="term" value="C:outer membrane-bounded periplasmic space"/>
    <property type="evidence" value="ECO:0007669"/>
    <property type="project" value="TreeGrafter"/>
</dbReference>
<keyword evidence="4" id="KW-0645">Protease</keyword>
<evidence type="ECO:0000256" key="8">
    <source>
        <dbReference type="ARBA" id="ARBA00022960"/>
    </source>
</evidence>
<dbReference type="InterPro" id="IPR023346">
    <property type="entry name" value="Lysozyme-like_dom_sf"/>
</dbReference>
<evidence type="ECO:0000256" key="11">
    <source>
        <dbReference type="ARBA" id="ARBA00023316"/>
    </source>
</evidence>
<keyword evidence="3" id="KW-0121">Carboxypeptidase</keyword>
<evidence type="ECO:0000256" key="4">
    <source>
        <dbReference type="ARBA" id="ARBA00022670"/>
    </source>
</evidence>
<feature type="region of interest" description="Disordered" evidence="14">
    <location>
        <begin position="1"/>
        <end position="32"/>
    </location>
</feature>
<keyword evidence="11" id="KW-0961">Cell wall biogenesis/degradation</keyword>
<dbReference type="PANTHER" id="PTHR32282">
    <property type="entry name" value="BINDING PROTEIN TRANSPEPTIDASE, PUTATIVE-RELATED"/>
    <property type="match status" value="1"/>
</dbReference>
<dbReference type="SUPFAM" id="SSF56601">
    <property type="entry name" value="beta-lactamase/transpeptidase-like"/>
    <property type="match status" value="1"/>
</dbReference>
<organism evidence="17 18">
    <name type="scientific">Actinomadura bangladeshensis</name>
    <dbReference type="NCBI Taxonomy" id="453573"/>
    <lineage>
        <taxon>Bacteria</taxon>
        <taxon>Bacillati</taxon>
        <taxon>Actinomycetota</taxon>
        <taxon>Actinomycetes</taxon>
        <taxon>Streptosporangiales</taxon>
        <taxon>Thermomonosporaceae</taxon>
        <taxon>Actinomadura</taxon>
    </lineage>
</organism>
<dbReference type="RefSeq" id="WP_163052912.1">
    <property type="nucleotide sequence ID" value="NZ_JAAGLI010000055.1"/>
</dbReference>
<evidence type="ECO:0000256" key="5">
    <source>
        <dbReference type="ARBA" id="ARBA00022676"/>
    </source>
</evidence>
<comment type="similarity">
    <text evidence="2">In the N-terminal section; belongs to the glycosyltransferase 51 family.</text>
</comment>
<keyword evidence="5" id="KW-0328">Glycosyltransferase</keyword>
<feature type="compositionally biased region" description="Pro residues" evidence="14">
    <location>
        <begin position="797"/>
        <end position="811"/>
    </location>
</feature>
<dbReference type="EMBL" id="JAAGLI010000055">
    <property type="protein sequence ID" value="NEA21254.1"/>
    <property type="molecule type" value="Genomic_DNA"/>
</dbReference>
<keyword evidence="15" id="KW-0812">Transmembrane</keyword>
<dbReference type="InterPro" id="IPR005543">
    <property type="entry name" value="PASTA_dom"/>
</dbReference>
<name>A0A6L9QAD9_9ACTN</name>
<comment type="similarity">
    <text evidence="1">In the C-terminal section; belongs to the transpeptidase family.</text>
</comment>
<evidence type="ECO:0000256" key="15">
    <source>
        <dbReference type="SAM" id="Phobius"/>
    </source>
</evidence>
<dbReference type="GO" id="GO:0006508">
    <property type="term" value="P:proteolysis"/>
    <property type="evidence" value="ECO:0007669"/>
    <property type="project" value="UniProtKB-KW"/>
</dbReference>
<dbReference type="GO" id="GO:0009252">
    <property type="term" value="P:peptidoglycan biosynthetic process"/>
    <property type="evidence" value="ECO:0007669"/>
    <property type="project" value="UniProtKB-KW"/>
</dbReference>
<dbReference type="Gene3D" id="3.40.710.10">
    <property type="entry name" value="DD-peptidase/beta-lactamase superfamily"/>
    <property type="match status" value="1"/>
</dbReference>
<evidence type="ECO:0000256" key="3">
    <source>
        <dbReference type="ARBA" id="ARBA00022645"/>
    </source>
</evidence>
<protein>
    <submittedName>
        <fullName evidence="17">PASTA domain-containing protein</fullName>
    </submittedName>
</protein>
<keyword evidence="15" id="KW-1133">Transmembrane helix</keyword>
<dbReference type="GO" id="GO:0071555">
    <property type="term" value="P:cell wall organization"/>
    <property type="evidence" value="ECO:0007669"/>
    <property type="project" value="UniProtKB-KW"/>
</dbReference>
<dbReference type="GO" id="GO:0008955">
    <property type="term" value="F:peptidoglycan glycosyltransferase activity"/>
    <property type="evidence" value="ECO:0007669"/>
    <property type="project" value="UniProtKB-EC"/>
</dbReference>
<evidence type="ECO:0000313" key="18">
    <source>
        <dbReference type="Proteomes" id="UP000475532"/>
    </source>
</evidence>
<accession>A0A6L9QAD9</accession>
<reference evidence="17 18" key="1">
    <citation type="submission" date="2020-01" db="EMBL/GenBank/DDBJ databases">
        <title>Insect and environment-associated Actinomycetes.</title>
        <authorList>
            <person name="Currrie C."/>
            <person name="Chevrette M."/>
            <person name="Carlson C."/>
            <person name="Stubbendieck R."/>
            <person name="Wendt-Pienkowski E."/>
        </authorList>
    </citation>
    <scope>NUCLEOTIDE SEQUENCE [LARGE SCALE GENOMIC DNA]</scope>
    <source>
        <strain evidence="17 18">SID10258</strain>
    </source>
</reference>
<comment type="caution">
    <text evidence="17">The sequence shown here is derived from an EMBL/GenBank/DDBJ whole genome shotgun (WGS) entry which is preliminary data.</text>
</comment>
<dbReference type="InterPro" id="IPR050396">
    <property type="entry name" value="Glycosyltr_51/Transpeptidase"/>
</dbReference>
<keyword evidence="7" id="KW-0378">Hydrolase</keyword>
<comment type="catalytic activity">
    <reaction evidence="12">
        <text>Preferential cleavage: (Ac)2-L-Lys-D-Ala-|-D-Ala. Also transpeptidation of peptidyl-alanyl moieties that are N-acyl substituents of D-alanine.</text>
        <dbReference type="EC" id="3.4.16.4"/>
    </reaction>
</comment>
<dbReference type="InterPro" id="IPR001460">
    <property type="entry name" value="PCN-bd_Tpept"/>
</dbReference>
<keyword evidence="15" id="KW-0472">Membrane</keyword>
<evidence type="ECO:0000256" key="2">
    <source>
        <dbReference type="ARBA" id="ARBA00007739"/>
    </source>
</evidence>
<keyword evidence="9" id="KW-0573">Peptidoglycan synthesis</keyword>
<dbReference type="Pfam" id="PF00905">
    <property type="entry name" value="Transpeptidase"/>
    <property type="match status" value="1"/>
</dbReference>
<dbReference type="SMART" id="SM00740">
    <property type="entry name" value="PASTA"/>
    <property type="match status" value="1"/>
</dbReference>
<evidence type="ECO:0000256" key="1">
    <source>
        <dbReference type="ARBA" id="ARBA00007090"/>
    </source>
</evidence>
<dbReference type="InterPro" id="IPR012338">
    <property type="entry name" value="Beta-lactam/transpept-like"/>
</dbReference>
<evidence type="ECO:0000256" key="9">
    <source>
        <dbReference type="ARBA" id="ARBA00022984"/>
    </source>
</evidence>
<dbReference type="SUPFAM" id="SSF53955">
    <property type="entry name" value="Lysozyme-like"/>
    <property type="match status" value="1"/>
</dbReference>
<dbReference type="Proteomes" id="UP000475532">
    <property type="component" value="Unassembled WGS sequence"/>
</dbReference>
<dbReference type="Gene3D" id="1.10.3810.10">
    <property type="entry name" value="Biosynthetic peptidoglycan transglycosylase-like"/>
    <property type="match status" value="1"/>
</dbReference>
<evidence type="ECO:0000256" key="10">
    <source>
        <dbReference type="ARBA" id="ARBA00023268"/>
    </source>
</evidence>
<keyword evidence="10" id="KW-0511">Multifunctional enzyme</keyword>
<gene>
    <name evidence="17" type="ORF">G3I70_01895</name>
</gene>
<dbReference type="GO" id="GO:0009002">
    <property type="term" value="F:serine-type D-Ala-D-Ala carboxypeptidase activity"/>
    <property type="evidence" value="ECO:0007669"/>
    <property type="project" value="UniProtKB-EC"/>
</dbReference>
<feature type="region of interest" description="Disordered" evidence="14">
    <location>
        <begin position="746"/>
        <end position="819"/>
    </location>
</feature>
<feature type="transmembrane region" description="Helical" evidence="15">
    <location>
        <begin position="40"/>
        <end position="60"/>
    </location>
</feature>
<evidence type="ECO:0000256" key="13">
    <source>
        <dbReference type="ARBA" id="ARBA00049902"/>
    </source>
</evidence>
<evidence type="ECO:0000256" key="14">
    <source>
        <dbReference type="SAM" id="MobiDB-lite"/>
    </source>
</evidence>
<proteinExistence type="inferred from homology"/>
<evidence type="ECO:0000313" key="17">
    <source>
        <dbReference type="EMBL" id="NEA21254.1"/>
    </source>
</evidence>
<dbReference type="Gene3D" id="3.30.10.20">
    <property type="match status" value="1"/>
</dbReference>
<keyword evidence="8" id="KW-0133">Cell shape</keyword>